<protein>
    <submittedName>
        <fullName evidence="2">Jg8862 protein</fullName>
    </submittedName>
</protein>
<accession>A0A8S4R5M4</accession>
<dbReference type="Proteomes" id="UP000838756">
    <property type="component" value="Unassembled WGS sequence"/>
</dbReference>
<name>A0A8S4R5M4_9NEOP</name>
<evidence type="ECO:0000313" key="2">
    <source>
        <dbReference type="EMBL" id="CAH2230534.1"/>
    </source>
</evidence>
<organism evidence="2 3">
    <name type="scientific">Pararge aegeria aegeria</name>
    <dbReference type="NCBI Taxonomy" id="348720"/>
    <lineage>
        <taxon>Eukaryota</taxon>
        <taxon>Metazoa</taxon>
        <taxon>Ecdysozoa</taxon>
        <taxon>Arthropoda</taxon>
        <taxon>Hexapoda</taxon>
        <taxon>Insecta</taxon>
        <taxon>Pterygota</taxon>
        <taxon>Neoptera</taxon>
        <taxon>Endopterygota</taxon>
        <taxon>Lepidoptera</taxon>
        <taxon>Glossata</taxon>
        <taxon>Ditrysia</taxon>
        <taxon>Papilionoidea</taxon>
        <taxon>Nymphalidae</taxon>
        <taxon>Satyrinae</taxon>
        <taxon>Satyrini</taxon>
        <taxon>Parargina</taxon>
        <taxon>Pararge</taxon>
    </lineage>
</organism>
<comment type="caution">
    <text evidence="2">The sequence shown here is derived from an EMBL/GenBank/DDBJ whole genome shotgun (WGS) entry which is preliminary data.</text>
</comment>
<sequence>MRGTEALRQIISLATRGFCMDTNMSNQSPSTSGGSNQEQRRKTDSAPTGTHQELKTSIEPGSPLVTDRDVTMEDGGHITSAQPPDKPVLPDNKIVDANPAFRRLSGAGKRRMCT</sequence>
<keyword evidence="3" id="KW-1185">Reference proteome</keyword>
<feature type="region of interest" description="Disordered" evidence="1">
    <location>
        <begin position="16"/>
        <end position="93"/>
    </location>
</feature>
<evidence type="ECO:0000313" key="3">
    <source>
        <dbReference type="Proteomes" id="UP000838756"/>
    </source>
</evidence>
<evidence type="ECO:0000256" key="1">
    <source>
        <dbReference type="SAM" id="MobiDB-lite"/>
    </source>
</evidence>
<feature type="compositionally biased region" description="Polar residues" evidence="1">
    <location>
        <begin position="22"/>
        <end position="37"/>
    </location>
</feature>
<dbReference type="AlphaFoldDB" id="A0A8S4R5M4"/>
<dbReference type="EMBL" id="CAKXAJ010024815">
    <property type="protein sequence ID" value="CAH2230534.1"/>
    <property type="molecule type" value="Genomic_DNA"/>
</dbReference>
<proteinExistence type="predicted"/>
<reference evidence="2" key="1">
    <citation type="submission" date="2022-03" db="EMBL/GenBank/DDBJ databases">
        <authorList>
            <person name="Lindestad O."/>
        </authorList>
    </citation>
    <scope>NUCLEOTIDE SEQUENCE</scope>
</reference>
<feature type="compositionally biased region" description="Basic and acidic residues" evidence="1">
    <location>
        <begin position="66"/>
        <end position="76"/>
    </location>
</feature>
<gene>
    <name evidence="2" type="primary">jg8862</name>
    <name evidence="2" type="ORF">PAEG_LOCUS9743</name>
</gene>